<dbReference type="OrthoDB" id="9811073at2"/>
<evidence type="ECO:0000313" key="4">
    <source>
        <dbReference type="EMBL" id="PNS08259.1"/>
    </source>
</evidence>
<dbReference type="InterPro" id="IPR050238">
    <property type="entry name" value="DNA_Rep/Repair_Clamp_Loader"/>
</dbReference>
<dbReference type="EMBL" id="NPZB01000002">
    <property type="protein sequence ID" value="PNS08259.1"/>
    <property type="molecule type" value="Genomic_DNA"/>
</dbReference>
<dbReference type="PANTHER" id="PTHR11669:SF8">
    <property type="entry name" value="DNA POLYMERASE III SUBUNIT DELTA"/>
    <property type="match status" value="1"/>
</dbReference>
<gene>
    <name evidence="4" type="ORF">Lysil_2435</name>
</gene>
<dbReference type="RefSeq" id="WP_103075864.1">
    <property type="nucleotide sequence ID" value="NZ_NPZB01000002.1"/>
</dbReference>
<name>A0A2K1PZP2_9GAMM</name>
<comment type="catalytic activity">
    <reaction evidence="3">
        <text>DNA(n) + a 2'-deoxyribonucleoside 5'-triphosphate = DNA(n+1) + diphosphate</text>
        <dbReference type="Rhea" id="RHEA:22508"/>
        <dbReference type="Rhea" id="RHEA-COMP:17339"/>
        <dbReference type="Rhea" id="RHEA-COMP:17340"/>
        <dbReference type="ChEBI" id="CHEBI:33019"/>
        <dbReference type="ChEBI" id="CHEBI:61560"/>
        <dbReference type="ChEBI" id="CHEBI:173112"/>
        <dbReference type="EC" id="2.7.7.7"/>
    </reaction>
</comment>
<dbReference type="GO" id="GO:0003887">
    <property type="term" value="F:DNA-directed DNA polymerase activity"/>
    <property type="evidence" value="ECO:0007669"/>
    <property type="project" value="UniProtKB-KW"/>
</dbReference>
<organism evidence="4 5">
    <name type="scientific">Solilutibacter silvestris</name>
    <dbReference type="NCBI Taxonomy" id="1645665"/>
    <lineage>
        <taxon>Bacteria</taxon>
        <taxon>Pseudomonadati</taxon>
        <taxon>Pseudomonadota</taxon>
        <taxon>Gammaproteobacteria</taxon>
        <taxon>Lysobacterales</taxon>
        <taxon>Lysobacteraceae</taxon>
        <taxon>Solilutibacter</taxon>
    </lineage>
</organism>
<keyword evidence="2" id="KW-0548">Nucleotidyltransferase</keyword>
<evidence type="ECO:0000256" key="3">
    <source>
        <dbReference type="ARBA" id="ARBA00049244"/>
    </source>
</evidence>
<dbReference type="GO" id="GO:0008408">
    <property type="term" value="F:3'-5' exonuclease activity"/>
    <property type="evidence" value="ECO:0007669"/>
    <property type="project" value="InterPro"/>
</dbReference>
<proteinExistence type="predicted"/>
<dbReference type="AlphaFoldDB" id="A0A2K1PZP2"/>
<dbReference type="GO" id="GO:0006261">
    <property type="term" value="P:DNA-templated DNA replication"/>
    <property type="evidence" value="ECO:0007669"/>
    <property type="project" value="TreeGrafter"/>
</dbReference>
<dbReference type="NCBIfam" id="TIGR00678">
    <property type="entry name" value="holB"/>
    <property type="match status" value="1"/>
</dbReference>
<evidence type="ECO:0000313" key="5">
    <source>
        <dbReference type="Proteomes" id="UP000236220"/>
    </source>
</evidence>
<dbReference type="InterPro" id="IPR004622">
    <property type="entry name" value="DNA_pol_HolB"/>
</dbReference>
<comment type="caution">
    <text evidence="4">The sequence shown here is derived from an EMBL/GenBank/DDBJ whole genome shotgun (WGS) entry which is preliminary data.</text>
</comment>
<dbReference type="Pfam" id="PF13177">
    <property type="entry name" value="DNA_pol3_delta2"/>
    <property type="match status" value="1"/>
</dbReference>
<dbReference type="GO" id="GO:0009360">
    <property type="term" value="C:DNA polymerase III complex"/>
    <property type="evidence" value="ECO:0007669"/>
    <property type="project" value="TreeGrafter"/>
</dbReference>
<dbReference type="InterPro" id="IPR027417">
    <property type="entry name" value="P-loop_NTPase"/>
</dbReference>
<keyword evidence="5" id="KW-1185">Reference proteome</keyword>
<dbReference type="Gene3D" id="3.40.50.300">
    <property type="entry name" value="P-loop containing nucleotide triphosphate hydrolases"/>
    <property type="match status" value="1"/>
</dbReference>
<dbReference type="SUPFAM" id="SSF52540">
    <property type="entry name" value="P-loop containing nucleoside triphosphate hydrolases"/>
    <property type="match status" value="1"/>
</dbReference>
<dbReference type="NCBIfam" id="NF006447">
    <property type="entry name" value="PRK08769.1"/>
    <property type="match status" value="1"/>
</dbReference>
<evidence type="ECO:0000256" key="1">
    <source>
        <dbReference type="ARBA" id="ARBA00012417"/>
    </source>
</evidence>
<keyword evidence="2" id="KW-0239">DNA-directed DNA polymerase</keyword>
<evidence type="ECO:0000256" key="2">
    <source>
        <dbReference type="ARBA" id="ARBA00022932"/>
    </source>
</evidence>
<reference evidence="4 5" key="1">
    <citation type="submission" date="2017-08" db="EMBL/GenBank/DDBJ databases">
        <title>Lysobacter sylvestris genome.</title>
        <authorList>
            <person name="Zhang D.-C."/>
            <person name="Albuquerque L."/>
            <person name="Franca L."/>
            <person name="Froufe H.J.C."/>
            <person name="Barroso C."/>
            <person name="Egas C."/>
            <person name="Da Costa M."/>
            <person name="Margesin R."/>
        </authorList>
    </citation>
    <scope>NUCLEOTIDE SEQUENCE [LARGE SCALE GENOMIC DNA]</scope>
    <source>
        <strain evidence="4 5">AM20-91</strain>
    </source>
</reference>
<dbReference type="EC" id="2.7.7.7" evidence="1"/>
<accession>A0A2K1PZP2</accession>
<sequence length="323" mass="35046">MTAGFAPWQQAAYTRATVSLDEGRLGHALLVCGPTRIGKRALVDHLAKRVLCLTPDADGEPCGRCRSCTLFPTGAHPDLRIVKLEMNKEGTRLRSEIVIDQARDVGAWLSLTSQLGGAQVVIVDPADAMNTAAANALLKTLEEPLPNRYLWLVCAQPNRLPATIRSRCQRLELTLPNHADALQWLLEQGQPRADAEAALAAAQGDPGQALLWLTTGGMALRKQVDADLRAIASGNSGAMEIAQRWAADGDAAQRLRFAADLALEQATRLTAATETRRLAKWFDQANRVRDLLRTTVRADLAIAGLLLEWRTGNNGRTEGARRA</sequence>
<keyword evidence="2" id="KW-0808">Transferase</keyword>
<dbReference type="Proteomes" id="UP000236220">
    <property type="component" value="Unassembled WGS sequence"/>
</dbReference>
<protein>
    <recommendedName>
        <fullName evidence="1">DNA-directed DNA polymerase</fullName>
        <ecNumber evidence="1">2.7.7.7</ecNumber>
    </recommendedName>
</protein>
<dbReference type="PANTHER" id="PTHR11669">
    <property type="entry name" value="REPLICATION FACTOR C / DNA POLYMERASE III GAMMA-TAU SUBUNIT"/>
    <property type="match status" value="1"/>
</dbReference>